<evidence type="ECO:0000256" key="1">
    <source>
        <dbReference type="SAM" id="MobiDB-lite"/>
    </source>
</evidence>
<dbReference type="InterPro" id="IPR027922">
    <property type="entry name" value="PRAP"/>
</dbReference>
<feature type="region of interest" description="Disordered" evidence="1">
    <location>
        <begin position="71"/>
        <end position="151"/>
    </location>
</feature>
<dbReference type="PANTHER" id="PTHR37861">
    <property type="entry name" value="PROLINE-RICH ACIDIC PROTEIN 1"/>
    <property type="match status" value="1"/>
</dbReference>
<name>A0A8D1V8E1_PIG</name>
<sequence>MALRSHCARLLLVTSLVAVLLLEAGSAPTPQALVKIKGKAGAEQDMEEAWSSGLVDPPGKNKQWEQLLQVASQEQQEGAKALAGNKDTLDRVPSPKWGPEPDRDHLYHSWPQEAQEEARPWARALPPRQVLQGPEEDRDHIYHPRGDSWEP</sequence>
<evidence type="ECO:0000256" key="2">
    <source>
        <dbReference type="SAM" id="SignalP"/>
    </source>
</evidence>
<organism evidence="3 4">
    <name type="scientific">Sus scrofa</name>
    <name type="common">Pig</name>
    <dbReference type="NCBI Taxonomy" id="9823"/>
    <lineage>
        <taxon>Eukaryota</taxon>
        <taxon>Metazoa</taxon>
        <taxon>Chordata</taxon>
        <taxon>Craniata</taxon>
        <taxon>Vertebrata</taxon>
        <taxon>Euteleostomi</taxon>
        <taxon>Mammalia</taxon>
        <taxon>Eutheria</taxon>
        <taxon>Laurasiatheria</taxon>
        <taxon>Artiodactyla</taxon>
        <taxon>Suina</taxon>
        <taxon>Suidae</taxon>
        <taxon>Sus</taxon>
    </lineage>
</organism>
<evidence type="ECO:0000313" key="4">
    <source>
        <dbReference type="Proteomes" id="UP000694723"/>
    </source>
</evidence>
<protein>
    <recommendedName>
        <fullName evidence="5">Proline-rich acidic protein 1</fullName>
    </recommendedName>
</protein>
<dbReference type="PANTHER" id="PTHR37861:SF1">
    <property type="entry name" value="PROLINE-RICH ACIDIC PROTEIN 1"/>
    <property type="match status" value="1"/>
</dbReference>
<dbReference type="Proteomes" id="UP000694723">
    <property type="component" value="Unplaced"/>
</dbReference>
<reference evidence="3" key="1">
    <citation type="submission" date="2025-08" db="UniProtKB">
        <authorList>
            <consortium name="Ensembl"/>
        </authorList>
    </citation>
    <scope>IDENTIFICATION</scope>
</reference>
<dbReference type="Ensembl" id="ENSSSCT00060047038.1">
    <property type="protein sequence ID" value="ENSSSCP00060020145.1"/>
    <property type="gene ID" value="ENSSSCG00060034702.1"/>
</dbReference>
<feature type="signal peptide" evidence="2">
    <location>
        <begin position="1"/>
        <end position="26"/>
    </location>
</feature>
<evidence type="ECO:0000313" key="3">
    <source>
        <dbReference type="Ensembl" id="ENSSSCP00060020145.1"/>
    </source>
</evidence>
<keyword evidence="2" id="KW-0732">Signal</keyword>
<evidence type="ECO:0008006" key="5">
    <source>
        <dbReference type="Google" id="ProtNLM"/>
    </source>
</evidence>
<feature type="chain" id="PRO_5034968447" description="Proline-rich acidic protein 1" evidence="2">
    <location>
        <begin position="27"/>
        <end position="151"/>
    </location>
</feature>
<dbReference type="Pfam" id="PF15314">
    <property type="entry name" value="PRAP"/>
    <property type="match status" value="1"/>
</dbReference>
<proteinExistence type="predicted"/>
<accession>A0A8D1V8E1</accession>
<feature type="compositionally biased region" description="Basic and acidic residues" evidence="1">
    <location>
        <begin position="135"/>
        <end position="151"/>
    </location>
</feature>
<dbReference type="AlphaFoldDB" id="A0A8D1V8E1"/>